<evidence type="ECO:0000313" key="2">
    <source>
        <dbReference type="Proteomes" id="UP000297527"/>
    </source>
</evidence>
<comment type="caution">
    <text evidence="1">The sequence shown here is derived from an EMBL/GenBank/DDBJ whole genome shotgun (WGS) entry which is preliminary data.</text>
</comment>
<protein>
    <submittedName>
        <fullName evidence="1">Uncharacterized protein</fullName>
    </submittedName>
</protein>
<dbReference type="AlphaFoldDB" id="A0A4Z1I0F3"/>
<accession>A0A4Z1I0F3</accession>
<dbReference type="OrthoDB" id="3551384at2759"/>
<proteinExistence type="predicted"/>
<evidence type="ECO:0000313" key="1">
    <source>
        <dbReference type="EMBL" id="TGO54785.1"/>
    </source>
</evidence>
<organism evidence="1 2">
    <name type="scientific">Botryotinia convoluta</name>
    <dbReference type="NCBI Taxonomy" id="54673"/>
    <lineage>
        <taxon>Eukaryota</taxon>
        <taxon>Fungi</taxon>
        <taxon>Dikarya</taxon>
        <taxon>Ascomycota</taxon>
        <taxon>Pezizomycotina</taxon>
        <taxon>Leotiomycetes</taxon>
        <taxon>Helotiales</taxon>
        <taxon>Sclerotiniaceae</taxon>
        <taxon>Botryotinia</taxon>
    </lineage>
</organism>
<sequence>MQFRLELGSVIWERSRIYCDGDTKKSALGHFLTACPGITKGIKELVIDIALEECSQWETGSDESIHSFNGVFQALLELISQKLDLAGEGSMKISTNIRDLKVTKGFQVEINGYTELDEDGYEVYRKSDPQFKFTWEPKIREALLPDNLRLQRPETDRNNYLASRKKTIRFICYRIGKIAIRLACSWE</sequence>
<reference evidence="1 2" key="1">
    <citation type="submission" date="2017-12" db="EMBL/GenBank/DDBJ databases">
        <title>Comparative genomics of Botrytis spp.</title>
        <authorList>
            <person name="Valero-Jimenez C.A."/>
            <person name="Tapia P."/>
            <person name="Veloso J."/>
            <person name="Silva-Moreno E."/>
            <person name="Staats M."/>
            <person name="Valdes J.H."/>
            <person name="Van Kan J.A.L."/>
        </authorList>
    </citation>
    <scope>NUCLEOTIDE SEQUENCE [LARGE SCALE GENOMIC DNA]</scope>
    <source>
        <strain evidence="1 2">MUCL11595</strain>
    </source>
</reference>
<gene>
    <name evidence="1" type="ORF">BCON_0102g00160</name>
</gene>
<dbReference type="EMBL" id="PQXN01000102">
    <property type="protein sequence ID" value="TGO54785.1"/>
    <property type="molecule type" value="Genomic_DNA"/>
</dbReference>
<keyword evidence="2" id="KW-1185">Reference proteome</keyword>
<name>A0A4Z1I0F3_9HELO</name>
<dbReference type="Proteomes" id="UP000297527">
    <property type="component" value="Unassembled WGS sequence"/>
</dbReference>